<reference evidence="2 3" key="1">
    <citation type="journal article" date="2016" name="Nat. Commun.">
        <title>Thousands of microbial genomes shed light on interconnected biogeochemical processes in an aquifer system.</title>
        <authorList>
            <person name="Anantharaman K."/>
            <person name="Brown C.T."/>
            <person name="Hug L.A."/>
            <person name="Sharon I."/>
            <person name="Castelle C.J."/>
            <person name="Probst A.J."/>
            <person name="Thomas B.C."/>
            <person name="Singh A."/>
            <person name="Wilkins M.J."/>
            <person name="Karaoz U."/>
            <person name="Brodie E.L."/>
            <person name="Williams K.H."/>
            <person name="Hubbard S.S."/>
            <person name="Banfield J.F."/>
        </authorList>
    </citation>
    <scope>NUCLEOTIDE SEQUENCE [LARGE SCALE GENOMIC DNA]</scope>
</reference>
<sequence length="110" mass="12536">MFKKVKAIAFYCIPIVVMIGLIPFVSNDYLLAGIYILFSIALLSFKREKNDLLAFFFGFVVITISEGFFVSTGAETFLSRSFLGLMPIWLPFLWAHAFVAIKRSLRILDK</sequence>
<evidence type="ECO:0000313" key="3">
    <source>
        <dbReference type="Proteomes" id="UP000176568"/>
    </source>
</evidence>
<accession>A0A1F4Y2Z4</accession>
<gene>
    <name evidence="2" type="ORF">A2419_00615</name>
</gene>
<feature type="transmembrane region" description="Helical" evidence="1">
    <location>
        <begin position="7"/>
        <end position="23"/>
    </location>
</feature>
<evidence type="ECO:0000256" key="1">
    <source>
        <dbReference type="SAM" id="Phobius"/>
    </source>
</evidence>
<keyword evidence="1" id="KW-0812">Transmembrane</keyword>
<comment type="caution">
    <text evidence="2">The sequence shown here is derived from an EMBL/GenBank/DDBJ whole genome shotgun (WGS) entry which is preliminary data.</text>
</comment>
<evidence type="ECO:0000313" key="2">
    <source>
        <dbReference type="EMBL" id="OGC88345.1"/>
    </source>
</evidence>
<dbReference type="AlphaFoldDB" id="A0A1F4Y2Z4"/>
<feature type="transmembrane region" description="Helical" evidence="1">
    <location>
        <begin position="29"/>
        <end position="45"/>
    </location>
</feature>
<dbReference type="EMBL" id="MEXB01000009">
    <property type="protein sequence ID" value="OGC88345.1"/>
    <property type="molecule type" value="Genomic_DNA"/>
</dbReference>
<dbReference type="Proteomes" id="UP000176568">
    <property type="component" value="Unassembled WGS sequence"/>
</dbReference>
<evidence type="ECO:0008006" key="4">
    <source>
        <dbReference type="Google" id="ProtNLM"/>
    </source>
</evidence>
<proteinExistence type="predicted"/>
<organism evidence="2 3">
    <name type="scientific">Candidatus Adlerbacteria bacterium RIFOXYC1_FULL_48_26</name>
    <dbReference type="NCBI Taxonomy" id="1797247"/>
    <lineage>
        <taxon>Bacteria</taxon>
        <taxon>Candidatus Adleribacteriota</taxon>
    </lineage>
</organism>
<feature type="transmembrane region" description="Helical" evidence="1">
    <location>
        <begin position="52"/>
        <end position="70"/>
    </location>
</feature>
<keyword evidence="1" id="KW-1133">Transmembrane helix</keyword>
<protein>
    <recommendedName>
        <fullName evidence="4">DUF2878 domain-containing protein</fullName>
    </recommendedName>
</protein>
<keyword evidence="1" id="KW-0472">Membrane</keyword>
<name>A0A1F4Y2Z4_9BACT</name>
<feature type="transmembrane region" description="Helical" evidence="1">
    <location>
        <begin position="82"/>
        <end position="101"/>
    </location>
</feature>